<dbReference type="CDD" id="cd08838">
    <property type="entry name" value="ArfGap_AGFG"/>
    <property type="match status" value="1"/>
</dbReference>
<feature type="region of interest" description="Disordered" evidence="5">
    <location>
        <begin position="127"/>
        <end position="170"/>
    </location>
</feature>
<keyword evidence="2 4" id="KW-0863">Zinc-finger</keyword>
<feature type="region of interest" description="Disordered" evidence="5">
    <location>
        <begin position="539"/>
        <end position="563"/>
    </location>
</feature>
<dbReference type="OMA" id="QATTHIN"/>
<dbReference type="Pfam" id="PF01412">
    <property type="entry name" value="ArfGap"/>
    <property type="match status" value="1"/>
</dbReference>
<dbReference type="InterPro" id="IPR037278">
    <property type="entry name" value="ARFGAP/RecO"/>
</dbReference>
<dbReference type="Proteomes" id="UP000594263">
    <property type="component" value="Unplaced"/>
</dbReference>
<dbReference type="Gramene" id="Kaladp0040s0716.24.v1.1">
    <property type="protein sequence ID" value="Kaladp0040s0716.24.v1.1"/>
    <property type="gene ID" value="Kaladp0040s0716.v1.1"/>
</dbReference>
<evidence type="ECO:0000259" key="6">
    <source>
        <dbReference type="PROSITE" id="PS50115"/>
    </source>
</evidence>
<feature type="region of interest" description="Disordered" evidence="5">
    <location>
        <begin position="609"/>
        <end position="668"/>
    </location>
</feature>
<evidence type="ECO:0000256" key="2">
    <source>
        <dbReference type="ARBA" id="ARBA00022771"/>
    </source>
</evidence>
<dbReference type="GO" id="GO:0005096">
    <property type="term" value="F:GTPase activator activity"/>
    <property type="evidence" value="ECO:0007669"/>
    <property type="project" value="InterPro"/>
</dbReference>
<feature type="region of interest" description="Disordered" evidence="5">
    <location>
        <begin position="369"/>
        <end position="436"/>
    </location>
</feature>
<dbReference type="InterPro" id="IPR001164">
    <property type="entry name" value="ArfGAP_dom"/>
</dbReference>
<evidence type="ECO:0000256" key="1">
    <source>
        <dbReference type="ARBA" id="ARBA00022723"/>
    </source>
</evidence>
<dbReference type="GO" id="GO:0008270">
    <property type="term" value="F:zinc ion binding"/>
    <property type="evidence" value="ECO:0007669"/>
    <property type="project" value="UniProtKB-KW"/>
</dbReference>
<dbReference type="InterPro" id="IPR044820">
    <property type="entry name" value="AGD14-like"/>
</dbReference>
<reference evidence="7" key="1">
    <citation type="submission" date="2021-01" db="UniProtKB">
        <authorList>
            <consortium name="EnsemblPlants"/>
        </authorList>
    </citation>
    <scope>IDENTIFICATION</scope>
</reference>
<feature type="compositionally biased region" description="Polar residues" evidence="5">
    <location>
        <begin position="406"/>
        <end position="436"/>
    </location>
</feature>
<keyword evidence="8" id="KW-1185">Reference proteome</keyword>
<organism evidence="7 8">
    <name type="scientific">Kalanchoe fedtschenkoi</name>
    <name type="common">Lavender scallops</name>
    <name type="synonym">South American air plant</name>
    <dbReference type="NCBI Taxonomy" id="63787"/>
    <lineage>
        <taxon>Eukaryota</taxon>
        <taxon>Viridiplantae</taxon>
        <taxon>Streptophyta</taxon>
        <taxon>Embryophyta</taxon>
        <taxon>Tracheophyta</taxon>
        <taxon>Spermatophyta</taxon>
        <taxon>Magnoliopsida</taxon>
        <taxon>eudicotyledons</taxon>
        <taxon>Gunneridae</taxon>
        <taxon>Pentapetalae</taxon>
        <taxon>Saxifragales</taxon>
        <taxon>Crassulaceae</taxon>
        <taxon>Kalanchoe</taxon>
    </lineage>
</organism>
<keyword evidence="3" id="KW-0862">Zinc</keyword>
<evidence type="ECO:0000256" key="4">
    <source>
        <dbReference type="PROSITE-ProRule" id="PRU00288"/>
    </source>
</evidence>
<evidence type="ECO:0000313" key="8">
    <source>
        <dbReference type="Proteomes" id="UP000594263"/>
    </source>
</evidence>
<proteinExistence type="predicted"/>
<dbReference type="EnsemblPlants" id="Kaladp0040s0716.24.v1.1">
    <property type="protein sequence ID" value="Kaladp0040s0716.24.v1.1"/>
    <property type="gene ID" value="Kaladp0040s0716.v1.1"/>
</dbReference>
<feature type="domain" description="Arf-GAP" evidence="6">
    <location>
        <begin position="12"/>
        <end position="130"/>
    </location>
</feature>
<evidence type="ECO:0000256" key="3">
    <source>
        <dbReference type="ARBA" id="ARBA00022833"/>
    </source>
</evidence>
<feature type="region of interest" description="Disordered" evidence="5">
    <location>
        <begin position="202"/>
        <end position="236"/>
    </location>
</feature>
<dbReference type="InterPro" id="IPR038508">
    <property type="entry name" value="ArfGAP_dom_sf"/>
</dbReference>
<dbReference type="SMART" id="SM00105">
    <property type="entry name" value="ArfGap"/>
    <property type="match status" value="1"/>
</dbReference>
<keyword evidence="1" id="KW-0479">Metal-binding</keyword>
<accession>A0A7N0TPN2</accession>
<feature type="compositionally biased region" description="Basic and acidic residues" evidence="5">
    <location>
        <begin position="202"/>
        <end position="222"/>
    </location>
</feature>
<evidence type="ECO:0000256" key="5">
    <source>
        <dbReference type="SAM" id="MobiDB-lite"/>
    </source>
</evidence>
<dbReference type="PRINTS" id="PR00405">
    <property type="entry name" value="REVINTRACTNG"/>
</dbReference>
<dbReference type="FunFam" id="1.10.220.150:FF:000005">
    <property type="entry name" value="Arf-GAP domain and FG repeat-containing protein 1"/>
    <property type="match status" value="1"/>
</dbReference>
<feature type="compositionally biased region" description="Polar residues" evidence="5">
    <location>
        <begin position="539"/>
        <end position="550"/>
    </location>
</feature>
<dbReference type="AlphaFoldDB" id="A0A7N0TPN2"/>
<dbReference type="Gramene" id="Kaladp0040s0716.1.v1.1">
    <property type="protein sequence ID" value="Kaladp0040s0716.1.v1.1"/>
    <property type="gene ID" value="Kaladp0040s0716.v1.1"/>
</dbReference>
<dbReference type="EnsemblPlants" id="Kaladp0040s0716.1.v1.1">
    <property type="protein sequence ID" value="Kaladp0040s0716.1.v1.1"/>
    <property type="gene ID" value="Kaladp0040s0716.v1.1"/>
</dbReference>
<feature type="compositionally biased region" description="Polar residues" evidence="5">
    <location>
        <begin position="642"/>
        <end position="668"/>
    </location>
</feature>
<evidence type="ECO:0000313" key="7">
    <source>
        <dbReference type="EnsemblPlants" id="Kaladp0040s0716.24.v1.1"/>
    </source>
</evidence>
<dbReference type="PANTHER" id="PTHR46085:SF16">
    <property type="entry name" value="ARFGAP_RECO-LIKE ZINC FINGER DOMAIN-CONTAINING PROTEIN"/>
    <property type="match status" value="1"/>
</dbReference>
<feature type="compositionally biased region" description="Basic and acidic residues" evidence="5">
    <location>
        <begin position="269"/>
        <end position="286"/>
    </location>
</feature>
<name>A0A7N0TPN2_KALFE</name>
<dbReference type="Gene3D" id="1.10.220.150">
    <property type="entry name" value="Arf GTPase activating protein"/>
    <property type="match status" value="1"/>
</dbReference>
<dbReference type="PANTHER" id="PTHR46085">
    <property type="entry name" value="ARFGAP/RECO-RELATED"/>
    <property type="match status" value="1"/>
</dbReference>
<feature type="compositionally biased region" description="Basic and acidic residues" evidence="5">
    <location>
        <begin position="141"/>
        <end position="158"/>
    </location>
</feature>
<dbReference type="SUPFAM" id="SSF57863">
    <property type="entry name" value="ArfGap/RecO-like zinc finger"/>
    <property type="match status" value="1"/>
</dbReference>
<dbReference type="PROSITE" id="PS50115">
    <property type="entry name" value="ARFGAP"/>
    <property type="match status" value="1"/>
</dbReference>
<feature type="region of interest" description="Disordered" evidence="5">
    <location>
        <begin position="258"/>
        <end position="335"/>
    </location>
</feature>
<sequence>MTSRVKEDERIEKIIRGLLKLPENKRCINCNSLGPQYVCTTFWTFVCTTCSGVHREFTHRVKSVSMAKFTAEEVSALQAGGNERARQIYLKAWDPQRHSFPDASNLHKLREYIKHVYVDRKYAGQRNTDSLPPVKLNKQNENYDRKTSADTYGRHSYEKPGSSGRPDLKYYHDEWRSSPRYARENSRSGGFKRSPIQFEVVDDRFRDDENTRGRKSDPRRTASVEVMARSRSPVPQKIVNRSMSPVIRPVADLLGENVPHLQVGGPSKGNKEKNADASPIRQKDPSSDVGGSITDGQAPEDKRQESTSLVDFYMDPNPPSSETTAEKQTKRSAQFTSVNTSAIAEIPRDQSLTTLESLLFELNAPANAVSANEQQGDNKDDTSTVPPGNTSAPAGETKPARGASESAATEVTNGQQSDVTSENQPAPSSSFESNSIAPQYGSYVDIDNNQGQSNTSLEQSIQAVSLGAHDRSSISAPNTPVEASTTWRYEPPTRKELPADLFSLSYPPVAVPAAGWQTGQPHALGFGIHYHPTAYQTGGFPNSAGSTNPFDLSDDDGSRPDQREMFPSMASVQGALSSFPVSAGFLNTPIPGTQLTSYSLYSSAVTVTGADTGHQPPADPPTGPQGLGAASISNAFDFGSLGSAQPTNRSSAPIAQHSLPSTKSNPFE</sequence>
<feature type="compositionally biased region" description="Polar residues" evidence="5">
    <location>
        <begin position="383"/>
        <end position="392"/>
    </location>
</feature>
<protein>
    <recommendedName>
        <fullName evidence="6">Arf-GAP domain-containing protein</fullName>
    </recommendedName>
</protein>